<dbReference type="EMBL" id="OQ383622">
    <property type="protein sequence ID" value="WFG41447.1"/>
    <property type="molecule type" value="Genomic_DNA"/>
</dbReference>
<protein>
    <submittedName>
        <fullName evidence="1">Uncharacterized protein</fullName>
    </submittedName>
</protein>
<name>A0AAF0FKU5_9CAUD</name>
<accession>A0AAF0FKU5</accession>
<gene>
    <name evidence="1" type="ORF">PPPIIDFJ_00087</name>
</gene>
<proteinExistence type="predicted"/>
<evidence type="ECO:0000313" key="1">
    <source>
        <dbReference type="EMBL" id="WFG41447.1"/>
    </source>
</evidence>
<evidence type="ECO:0000313" key="2">
    <source>
        <dbReference type="Proteomes" id="UP001216891"/>
    </source>
</evidence>
<sequence length="90" mass="9921">MVLLTIAMILSLAYILNNWRKQMANPEITAQRFMLKGIIAEAGMTEEVADFQKQFLNILTQAKELGEKEHGAAIMAITLVGLDLAEESGV</sequence>
<dbReference type="Proteomes" id="UP001216891">
    <property type="component" value="Segment"/>
</dbReference>
<keyword evidence="2" id="KW-1185">Reference proteome</keyword>
<reference evidence="1 2" key="1">
    <citation type="submission" date="2023-02" db="EMBL/GenBank/DDBJ databases">
        <authorList>
            <person name="Soyer Y."/>
            <person name="Guzel M."/>
        </authorList>
    </citation>
    <scope>NUCLEOTIDE SEQUENCE [LARGE SCALE GENOMIC DNA]</scope>
</reference>
<organism evidence="1 2">
    <name type="scientific">Salmonella phage MET_P1_179_112</name>
    <dbReference type="NCBI Taxonomy" id="3032423"/>
    <lineage>
        <taxon>Viruses</taxon>
        <taxon>Duplodnaviria</taxon>
        <taxon>Heunggongvirae</taxon>
        <taxon>Uroviricota</taxon>
        <taxon>Caudoviricetes</taxon>
        <taxon>Demerecviridae</taxon>
        <taxon>Markadamsvirinae</taxon>
        <taxon>Tequintavirus</taxon>
        <taxon>Tequintavirus tv179112</taxon>
    </lineage>
</organism>